<organism evidence="1">
    <name type="scientific">Shigella sonnei</name>
    <dbReference type="NCBI Taxonomy" id="624"/>
    <lineage>
        <taxon>Bacteria</taxon>
        <taxon>Pseudomonadati</taxon>
        <taxon>Pseudomonadota</taxon>
        <taxon>Gammaproteobacteria</taxon>
        <taxon>Enterobacterales</taxon>
        <taxon>Enterobacteriaceae</taxon>
        <taxon>Shigella</taxon>
    </lineage>
</organism>
<geneLocation type="plasmid" evidence="1">
    <name>pINV</name>
</geneLocation>
<keyword evidence="1" id="KW-0614">Plasmid</keyword>
<reference evidence="1" key="1">
    <citation type="submission" date="2020-12" db="EMBL/GenBank/DDBJ databases">
        <authorList>
            <person name="Locke R.K."/>
        </authorList>
    </citation>
    <scope>NUCLEOTIDE SEQUENCE</scope>
    <source>
        <strain evidence="1">893916</strain>
        <plasmid evidence="1">pINV</plasmid>
    </source>
</reference>
<name>A0A896Z8N7_SHISO</name>
<proteinExistence type="predicted"/>
<reference evidence="1" key="2">
    <citation type="submission" date="2021-03" db="EMBL/GenBank/DDBJ databases">
        <title>Acquisition and loss of CTX-M plasmids in Shigella species associated with MSM transmission in the UK.</title>
        <authorList>
            <person name="Greig D.R."/>
            <person name="Jenkins C."/>
            <person name="Dallman T.J."/>
            <person name="Cowley L.A."/>
        </authorList>
    </citation>
    <scope>NUCLEOTIDE SEQUENCE</scope>
    <source>
        <strain evidence="1">893916</strain>
        <plasmid evidence="1">pINV</plasmid>
    </source>
</reference>
<protein>
    <submittedName>
        <fullName evidence="1">Uncharacterized protein</fullName>
    </submittedName>
</protein>
<dbReference type="AlphaFoldDB" id="A0A896Z8N7"/>
<gene>
    <name evidence="1" type="ORF">NOOHOHFM_00124</name>
</gene>
<evidence type="ECO:0000313" key="1">
    <source>
        <dbReference type="EMBL" id="QSE36416.1"/>
    </source>
</evidence>
<accession>A0A896Z8N7</accession>
<sequence length="98" mass="10930">MGAIVARQDNFHKTSLMGCLLIRGLYHRQSSDIEIDDTEMTLTILLVSVISNLTSPVPRRGEGYQAQGLIIDTTVKIAFSKGNVIKFRGFQSENHTTY</sequence>
<dbReference type="EMBL" id="MW396859">
    <property type="protein sequence ID" value="QSE36416.1"/>
    <property type="molecule type" value="Genomic_DNA"/>
</dbReference>